<dbReference type="EMBL" id="CP036200">
    <property type="protein sequence ID" value="QBF84441.1"/>
    <property type="molecule type" value="Genomic_DNA"/>
</dbReference>
<dbReference type="OrthoDB" id="6381520at2"/>
<name>A0A411PLR8_9GAMM</name>
<evidence type="ECO:0000256" key="2">
    <source>
        <dbReference type="ARBA" id="ARBA00022801"/>
    </source>
</evidence>
<dbReference type="GO" id="GO:0016788">
    <property type="term" value="F:hydrolase activity, acting on ester bonds"/>
    <property type="evidence" value="ECO:0007669"/>
    <property type="project" value="TreeGrafter"/>
</dbReference>
<keyword evidence="2 3" id="KW-0378">Hydrolase</keyword>
<keyword evidence="4" id="KW-1185">Reference proteome</keyword>
<dbReference type="AlphaFoldDB" id="A0A411PLR8"/>
<evidence type="ECO:0000313" key="3">
    <source>
        <dbReference type="EMBL" id="QBF84441.1"/>
    </source>
</evidence>
<dbReference type="SUPFAM" id="SSF53474">
    <property type="entry name" value="alpha/beta-Hydrolases"/>
    <property type="match status" value="1"/>
</dbReference>
<dbReference type="Pfam" id="PF00756">
    <property type="entry name" value="Esterase"/>
    <property type="match status" value="1"/>
</dbReference>
<accession>A0A411PLR8</accession>
<dbReference type="PANTHER" id="PTHR40841:SF2">
    <property type="entry name" value="SIDEROPHORE-DEGRADING ESTERASE (EUROFUNG)"/>
    <property type="match status" value="1"/>
</dbReference>
<dbReference type="PANTHER" id="PTHR40841">
    <property type="entry name" value="SIDEROPHORE TRIACETYLFUSARININE C ESTERASE"/>
    <property type="match status" value="1"/>
</dbReference>
<dbReference type="KEGG" id="smai:EXU30_18550"/>
<reference evidence="3 4" key="1">
    <citation type="submission" date="2019-02" db="EMBL/GenBank/DDBJ databases">
        <title>Shewanella sp. D4-2 isolated from Dokdo Island.</title>
        <authorList>
            <person name="Baek K."/>
        </authorList>
    </citation>
    <scope>NUCLEOTIDE SEQUENCE [LARGE SCALE GENOMIC DNA]</scope>
    <source>
        <strain evidence="3 4">D4-2</strain>
    </source>
</reference>
<organism evidence="3 4">
    <name type="scientific">Shewanella maritima</name>
    <dbReference type="NCBI Taxonomy" id="2520507"/>
    <lineage>
        <taxon>Bacteria</taxon>
        <taxon>Pseudomonadati</taxon>
        <taxon>Pseudomonadota</taxon>
        <taxon>Gammaproteobacteria</taxon>
        <taxon>Alteromonadales</taxon>
        <taxon>Shewanellaceae</taxon>
        <taxon>Shewanella</taxon>
    </lineage>
</organism>
<dbReference type="InterPro" id="IPR029058">
    <property type="entry name" value="AB_hydrolase_fold"/>
</dbReference>
<evidence type="ECO:0000256" key="1">
    <source>
        <dbReference type="ARBA" id="ARBA00005622"/>
    </source>
</evidence>
<dbReference type="RefSeq" id="WP_130602555.1">
    <property type="nucleotide sequence ID" value="NZ_CP036200.1"/>
</dbReference>
<comment type="similarity">
    <text evidence="1">Belongs to the esterase D family.</text>
</comment>
<proteinExistence type="inferred from homology"/>
<dbReference type="Gene3D" id="3.40.50.1820">
    <property type="entry name" value="alpha/beta hydrolase"/>
    <property type="match status" value="1"/>
</dbReference>
<dbReference type="InterPro" id="IPR000801">
    <property type="entry name" value="Esterase-like"/>
</dbReference>
<dbReference type="Proteomes" id="UP000291106">
    <property type="component" value="Chromosome"/>
</dbReference>
<sequence length="340" mass="38250">MLVLKAFHLSLDTIKSTTFTYRPRKTTAIKTNLFKAVRFVIAATSYSALAFSLNAKELPNAITANPTESALPKYITPVDEAYTVGNTEKFTLSSNVVGRKYDILVKLPKGYFAQDNSKVNYPVLYLNDAPHTFKVATGVTHFPSMDKAIIVAMGFAHGENGQYSRVRDLTPHHDPSWVKYKTGGASEYLKLIAQEVIPFIEQRYRVDSSKRILSGHSLGGSFGSWVMLSKPELFSSYILTSPSHWFKDDQIFADEAAYAKQHKTLRVNVFYATGSLETPENGMKHMVTGQQKYVERLQSRNYQGLSIKSEVVEGTDHFSTFPVGLSKGLMWLYKDIWQLD</sequence>
<protein>
    <submittedName>
        <fullName evidence="3">Alpha/beta hydrolase</fullName>
    </submittedName>
</protein>
<evidence type="ECO:0000313" key="4">
    <source>
        <dbReference type="Proteomes" id="UP000291106"/>
    </source>
</evidence>
<dbReference type="InterPro" id="IPR052558">
    <property type="entry name" value="Siderophore_Hydrolase_D"/>
</dbReference>
<gene>
    <name evidence="3" type="ORF">EXU30_18550</name>
</gene>